<dbReference type="PROSITE" id="PS51399">
    <property type="entry name" value="SEP"/>
    <property type="match status" value="1"/>
</dbReference>
<dbReference type="GO" id="GO:0043130">
    <property type="term" value="F:ubiquitin binding"/>
    <property type="evidence" value="ECO:0007669"/>
    <property type="project" value="TreeGrafter"/>
</dbReference>
<proteinExistence type="predicted"/>
<evidence type="ECO:0000313" key="12">
    <source>
        <dbReference type="Ensembl" id="ENSACIP00000013868.1"/>
    </source>
</evidence>
<dbReference type="AlphaFoldDB" id="A0A3Q0RVZ4"/>
<feature type="domain" description="SEP" evidence="11">
    <location>
        <begin position="64"/>
        <end position="134"/>
    </location>
</feature>
<dbReference type="PANTHER" id="PTHR23333">
    <property type="entry name" value="UBX DOMAIN CONTAINING PROTEIN"/>
    <property type="match status" value="1"/>
</dbReference>
<keyword evidence="2" id="KW-0963">Cytoplasm</keyword>
<evidence type="ECO:0000313" key="13">
    <source>
        <dbReference type="Proteomes" id="UP000261340"/>
    </source>
</evidence>
<feature type="compositionally biased region" description="Polar residues" evidence="10">
    <location>
        <begin position="11"/>
        <end position="21"/>
    </location>
</feature>
<dbReference type="GeneTree" id="ENSGT00520000055567"/>
<dbReference type="GO" id="GO:0005856">
    <property type="term" value="C:cytoskeleton"/>
    <property type="evidence" value="ECO:0007669"/>
    <property type="project" value="UniProtKB-SubCell"/>
</dbReference>
<evidence type="ECO:0000256" key="8">
    <source>
        <dbReference type="ARBA" id="ARBA00075811"/>
    </source>
</evidence>
<feature type="region of interest" description="Disordered" evidence="10">
    <location>
        <begin position="1"/>
        <end position="21"/>
    </location>
</feature>
<keyword evidence="4" id="KW-0206">Cytoskeleton</keyword>
<organism evidence="12 13">
    <name type="scientific">Amphilophus citrinellus</name>
    <name type="common">Midas cichlid</name>
    <name type="synonym">Cichlasoma citrinellum</name>
    <dbReference type="NCBI Taxonomy" id="61819"/>
    <lineage>
        <taxon>Eukaryota</taxon>
        <taxon>Metazoa</taxon>
        <taxon>Chordata</taxon>
        <taxon>Craniata</taxon>
        <taxon>Vertebrata</taxon>
        <taxon>Euteleostomi</taxon>
        <taxon>Actinopterygii</taxon>
        <taxon>Neopterygii</taxon>
        <taxon>Teleostei</taxon>
        <taxon>Neoteleostei</taxon>
        <taxon>Acanthomorphata</taxon>
        <taxon>Ovalentaria</taxon>
        <taxon>Cichlomorphae</taxon>
        <taxon>Cichliformes</taxon>
        <taxon>Cichlidae</taxon>
        <taxon>New World cichlids</taxon>
        <taxon>Cichlasomatinae</taxon>
        <taxon>Heroini</taxon>
        <taxon>Amphilophus</taxon>
    </lineage>
</organism>
<dbReference type="FunFam" id="3.30.420.210:FF:000003">
    <property type="entry name" value="UBX domain protein 11"/>
    <property type="match status" value="1"/>
</dbReference>
<evidence type="ECO:0000256" key="5">
    <source>
        <dbReference type="ARBA" id="ARBA00059434"/>
    </source>
</evidence>
<evidence type="ECO:0000256" key="6">
    <source>
        <dbReference type="ARBA" id="ARBA00062345"/>
    </source>
</evidence>
<evidence type="ECO:0000256" key="7">
    <source>
        <dbReference type="ARBA" id="ARBA00073759"/>
    </source>
</evidence>
<dbReference type="InterPro" id="IPR012989">
    <property type="entry name" value="SEP_domain"/>
</dbReference>
<protein>
    <recommendedName>
        <fullName evidence="7">UBX domain-containing protein 11</fullName>
    </recommendedName>
    <alternativeName>
        <fullName evidence="9">Socius</fullName>
    </alternativeName>
    <alternativeName>
        <fullName evidence="8">UBX domain-containing protein 5</fullName>
    </alternativeName>
</protein>
<evidence type="ECO:0000256" key="10">
    <source>
        <dbReference type="SAM" id="MobiDB-lite"/>
    </source>
</evidence>
<dbReference type="Pfam" id="PF08059">
    <property type="entry name" value="SEP"/>
    <property type="match status" value="1"/>
</dbReference>
<evidence type="ECO:0000256" key="3">
    <source>
        <dbReference type="ARBA" id="ARBA00023054"/>
    </source>
</evidence>
<comment type="function">
    <text evidence="5">May be involved in the reorganization of actin cytoskeleton mediated by RND1, RND2 and RND3. Promotes RHOA activation mediated by GNA12 and GNA13.</text>
</comment>
<sequence>MQPAVDRPGSGTDTHSSFSKTSGGRGFHMNFDLVLQRIRELNIFAGEGESFVQTTATGAQLATKDPIPLRLYRNGIVMFDGPFRSYQEHSTQQCMQDLMDGYFPSELQERFPDGVPFEVNISFFFFFTLHGTFTRCGCLLRRISTLLQQHVRKTQKAFTLSCQCKRKNKNKINNTED</sequence>
<accession>A0A3Q0RVZ4</accession>
<dbReference type="Gene3D" id="3.30.420.210">
    <property type="entry name" value="SEP domain"/>
    <property type="match status" value="1"/>
</dbReference>
<evidence type="ECO:0000256" key="1">
    <source>
        <dbReference type="ARBA" id="ARBA00004245"/>
    </source>
</evidence>
<evidence type="ECO:0000259" key="11">
    <source>
        <dbReference type="PROSITE" id="PS51399"/>
    </source>
</evidence>
<name>A0A3Q0RVZ4_AMPCI</name>
<dbReference type="Ensembl" id="ENSACIT00000014241.1">
    <property type="protein sequence ID" value="ENSACIP00000013868.1"/>
    <property type="gene ID" value="ENSACIG00000010779.1"/>
</dbReference>
<evidence type="ECO:0000256" key="9">
    <source>
        <dbReference type="ARBA" id="ARBA00081109"/>
    </source>
</evidence>
<dbReference type="InterPro" id="IPR036241">
    <property type="entry name" value="NSFL1C_SEP_dom_sf"/>
</dbReference>
<keyword evidence="3" id="KW-0175">Coiled coil</keyword>
<dbReference type="PANTHER" id="PTHR23333:SF4">
    <property type="entry name" value="UBX DOMAIN-CONTAINING PROTEIN 11"/>
    <property type="match status" value="1"/>
</dbReference>
<keyword evidence="13" id="KW-1185">Reference proteome</keyword>
<evidence type="ECO:0000256" key="4">
    <source>
        <dbReference type="ARBA" id="ARBA00023212"/>
    </source>
</evidence>
<reference evidence="12" key="1">
    <citation type="submission" date="2025-08" db="UniProtKB">
        <authorList>
            <consortium name="Ensembl"/>
        </authorList>
    </citation>
    <scope>IDENTIFICATION</scope>
</reference>
<comment type="subunit">
    <text evidence="6">Interacts with GNA12, GNA13, RND1, RND2 and RND3.</text>
</comment>
<dbReference type="Proteomes" id="UP000261340">
    <property type="component" value="Unplaced"/>
</dbReference>
<evidence type="ECO:0000256" key="2">
    <source>
        <dbReference type="ARBA" id="ARBA00022490"/>
    </source>
</evidence>
<comment type="subcellular location">
    <subcellularLocation>
        <location evidence="1">Cytoplasm</location>
        <location evidence="1">Cytoskeleton</location>
    </subcellularLocation>
</comment>
<dbReference type="GO" id="GO:0043161">
    <property type="term" value="P:proteasome-mediated ubiquitin-dependent protein catabolic process"/>
    <property type="evidence" value="ECO:0007669"/>
    <property type="project" value="TreeGrafter"/>
</dbReference>
<reference evidence="12" key="2">
    <citation type="submission" date="2025-09" db="UniProtKB">
        <authorList>
            <consortium name="Ensembl"/>
        </authorList>
    </citation>
    <scope>IDENTIFICATION</scope>
</reference>
<dbReference type="SUPFAM" id="SSF102848">
    <property type="entry name" value="NSFL1 (p97 ATPase) cofactor p47, SEP domain"/>
    <property type="match status" value="1"/>
</dbReference>